<dbReference type="Gene3D" id="1.10.3080.10">
    <property type="entry name" value="Clc chloride channel"/>
    <property type="match status" value="1"/>
</dbReference>
<dbReference type="SUPFAM" id="SSF81340">
    <property type="entry name" value="Clc chloride channel"/>
    <property type="match status" value="1"/>
</dbReference>
<feature type="transmembrane region" description="Helical" evidence="8">
    <location>
        <begin position="159"/>
        <end position="184"/>
    </location>
</feature>
<feature type="transmembrane region" description="Helical" evidence="8">
    <location>
        <begin position="196"/>
        <end position="220"/>
    </location>
</feature>
<evidence type="ECO:0000256" key="6">
    <source>
        <dbReference type="ARBA" id="ARBA00023136"/>
    </source>
</evidence>
<evidence type="ECO:0000313" key="9">
    <source>
        <dbReference type="EMBL" id="QHI72100.1"/>
    </source>
</evidence>
<feature type="transmembrane region" description="Helical" evidence="8">
    <location>
        <begin position="272"/>
        <end position="292"/>
    </location>
</feature>
<protein>
    <submittedName>
        <fullName evidence="9">ClC family H(+)/Cl(-) exchange transporter</fullName>
    </submittedName>
</protein>
<sequence length="434" mass="47182">MYFVHKTIKAIGQFKTFKYTLMLKGALVGALTGILIVFFRLSVQKIWEINEQIMGYAHKNLLFLFVWIFILIFISLAISFLLKLEPMISGSGIPQVKADMGGELSLKWWKVIICKFTGCVLALGGGLSLGREGPSVLLGSMVGKGFCHITKRTKSEEGFLMTCGAGAGLTAAFNAPVAGAIFCLEEMNRNFSEKTLLTAMASTITADFIASYVFGLKPIFTLKVGGGIPLKYYWLFIALGVLLGIFGVIFNKCLDKFQNIYKQPFMKRLKTSIPFIMVFVLSFLYPVALGSGGHLVEDVTTGKLLISGMCLLFIIKFLFFMFCFGSGAPGGIFMPLLVFGAILGSIFGEISGTCFGFGSIYIGEFVIVGMAGYFAAVVRAPITGIILISEMTGTLSHLLALSLVSLVAYFTADILKAKPVYDQLLDRIVGDLKG</sequence>
<evidence type="ECO:0000313" key="10">
    <source>
        <dbReference type="Proteomes" id="UP000463883"/>
    </source>
</evidence>
<keyword evidence="10" id="KW-1185">Reference proteome</keyword>
<evidence type="ECO:0000256" key="4">
    <source>
        <dbReference type="ARBA" id="ARBA00022989"/>
    </source>
</evidence>
<dbReference type="PANTHER" id="PTHR45711:SF6">
    <property type="entry name" value="CHLORIDE CHANNEL PROTEIN"/>
    <property type="match status" value="1"/>
</dbReference>
<dbReference type="Pfam" id="PF00654">
    <property type="entry name" value="Voltage_CLC"/>
    <property type="match status" value="1"/>
</dbReference>
<reference evidence="9 10" key="1">
    <citation type="submission" date="2020-01" db="EMBL/GenBank/DDBJ databases">
        <title>Genomic analysis of Aminipila sp. CBA3637.</title>
        <authorList>
            <person name="Kim Y.B."/>
            <person name="Roh S.W."/>
        </authorList>
    </citation>
    <scope>NUCLEOTIDE SEQUENCE [LARGE SCALE GENOMIC DNA]</scope>
    <source>
        <strain evidence="9 10">CBA3637</strain>
    </source>
</reference>
<feature type="transmembrane region" description="Helical" evidence="8">
    <location>
        <begin position="367"/>
        <end position="388"/>
    </location>
</feature>
<dbReference type="GO" id="GO:0005886">
    <property type="term" value="C:plasma membrane"/>
    <property type="evidence" value="ECO:0007669"/>
    <property type="project" value="TreeGrafter"/>
</dbReference>
<keyword evidence="3 8" id="KW-0812">Transmembrane</keyword>
<feature type="transmembrane region" description="Helical" evidence="8">
    <location>
        <begin position="21"/>
        <end position="41"/>
    </location>
</feature>
<feature type="transmembrane region" description="Helical" evidence="8">
    <location>
        <begin position="395"/>
        <end position="412"/>
    </location>
</feature>
<dbReference type="KEGG" id="amic:Ami3637_06520"/>
<evidence type="ECO:0000256" key="3">
    <source>
        <dbReference type="ARBA" id="ARBA00022692"/>
    </source>
</evidence>
<evidence type="ECO:0000256" key="1">
    <source>
        <dbReference type="ARBA" id="ARBA00004141"/>
    </source>
</evidence>
<dbReference type="CDD" id="cd01031">
    <property type="entry name" value="EriC"/>
    <property type="match status" value="1"/>
</dbReference>
<feature type="transmembrane region" description="Helical" evidence="8">
    <location>
        <begin position="304"/>
        <end position="324"/>
    </location>
</feature>
<keyword evidence="5" id="KW-0406">Ion transport</keyword>
<dbReference type="RefSeq" id="WP_162361870.1">
    <property type="nucleotide sequence ID" value="NZ_CP047591.1"/>
</dbReference>
<evidence type="ECO:0000256" key="7">
    <source>
        <dbReference type="ARBA" id="ARBA00023214"/>
    </source>
</evidence>
<name>A0A6P1MBT7_9FIRM</name>
<feature type="transmembrane region" description="Helical" evidence="8">
    <location>
        <begin position="61"/>
        <end position="82"/>
    </location>
</feature>
<accession>A0A6P1MBT7</accession>
<proteinExistence type="predicted"/>
<dbReference type="Proteomes" id="UP000463883">
    <property type="component" value="Chromosome"/>
</dbReference>
<keyword evidence="7" id="KW-0868">Chloride</keyword>
<evidence type="ECO:0000256" key="5">
    <source>
        <dbReference type="ARBA" id="ARBA00023065"/>
    </source>
</evidence>
<dbReference type="InterPro" id="IPR001807">
    <property type="entry name" value="ClC"/>
</dbReference>
<dbReference type="InterPro" id="IPR014743">
    <property type="entry name" value="Cl-channel_core"/>
</dbReference>
<evidence type="ECO:0000256" key="2">
    <source>
        <dbReference type="ARBA" id="ARBA00022448"/>
    </source>
</evidence>
<keyword evidence="6 8" id="KW-0472">Membrane</keyword>
<dbReference type="AlphaFoldDB" id="A0A6P1MBT7"/>
<feature type="transmembrane region" description="Helical" evidence="8">
    <location>
        <begin position="232"/>
        <end position="251"/>
    </location>
</feature>
<keyword evidence="2" id="KW-0813">Transport</keyword>
<comment type="subcellular location">
    <subcellularLocation>
        <location evidence="1">Membrane</location>
        <topology evidence="1">Multi-pass membrane protein</topology>
    </subcellularLocation>
</comment>
<dbReference type="PANTHER" id="PTHR45711">
    <property type="entry name" value="CHLORIDE CHANNEL PROTEIN"/>
    <property type="match status" value="1"/>
</dbReference>
<organism evidence="9 10">
    <name type="scientific">Aminipila terrae</name>
    <dbReference type="NCBI Taxonomy" id="2697030"/>
    <lineage>
        <taxon>Bacteria</taxon>
        <taxon>Bacillati</taxon>
        <taxon>Bacillota</taxon>
        <taxon>Clostridia</taxon>
        <taxon>Peptostreptococcales</taxon>
        <taxon>Anaerovoracaceae</taxon>
        <taxon>Aminipila</taxon>
    </lineage>
</organism>
<dbReference type="EMBL" id="CP047591">
    <property type="protein sequence ID" value="QHI72100.1"/>
    <property type="molecule type" value="Genomic_DNA"/>
</dbReference>
<dbReference type="GO" id="GO:0005247">
    <property type="term" value="F:voltage-gated chloride channel activity"/>
    <property type="evidence" value="ECO:0007669"/>
    <property type="project" value="TreeGrafter"/>
</dbReference>
<evidence type="ECO:0000256" key="8">
    <source>
        <dbReference type="SAM" id="Phobius"/>
    </source>
</evidence>
<feature type="transmembrane region" description="Helical" evidence="8">
    <location>
        <begin position="336"/>
        <end position="361"/>
    </location>
</feature>
<dbReference type="PRINTS" id="PR00762">
    <property type="entry name" value="CLCHANNEL"/>
</dbReference>
<gene>
    <name evidence="9" type="ORF">Ami3637_06520</name>
</gene>
<keyword evidence="4 8" id="KW-1133">Transmembrane helix</keyword>